<name>D2RD95_ARCPA</name>
<dbReference type="RefSeq" id="WP_012940425.1">
    <property type="nucleotide sequence ID" value="NC_013741.1"/>
</dbReference>
<proteinExistence type="predicted"/>
<dbReference type="eggNOG" id="arCOG02425">
    <property type="taxonomic scope" value="Archaea"/>
</dbReference>
<dbReference type="Proteomes" id="UP000001901">
    <property type="component" value="Chromosome"/>
</dbReference>
<sequence>MISSRGSNHVIACILLLALTVTTFLTFRGFYTLTIEKPTFVYVEIEDITVDHSKRYNDQIVIIRHIIGDSLNVKDLRLHVVVYRGDYPIKSCILQKFPWRHGVGINNLPPNAVVGDDIIDNNPNHYSRYLGELSYKSDGLFSPGETIGFRIKKSGLTLEIGDKVEVSMEYRGSIVAKVSKVFE</sequence>
<dbReference type="KEGG" id="apo:Arcpr_1029"/>
<organism evidence="1 2">
    <name type="scientific">Archaeoglobus profundus (strain DSM 5631 / JCM 9629 / NBRC 100127 / Av18)</name>
    <dbReference type="NCBI Taxonomy" id="572546"/>
    <lineage>
        <taxon>Archaea</taxon>
        <taxon>Methanobacteriati</taxon>
        <taxon>Methanobacteriota</taxon>
        <taxon>Archaeoglobi</taxon>
        <taxon>Archaeoglobales</taxon>
        <taxon>Archaeoglobaceae</taxon>
        <taxon>Archaeoglobus</taxon>
    </lineage>
</organism>
<dbReference type="EMBL" id="CP001857">
    <property type="protein sequence ID" value="ADB58089.1"/>
    <property type="molecule type" value="Genomic_DNA"/>
</dbReference>
<dbReference type="PaxDb" id="572546-Arcpr_1029"/>
<dbReference type="GeneID" id="8739704"/>
<dbReference type="OrthoDB" id="118020at2157"/>
<reference evidence="1 2" key="1">
    <citation type="journal article" date="2010" name="Stand. Genomic Sci.">
        <title>Complete genome sequence of Archaeoglobus profundus type strain (AV18).</title>
        <authorList>
            <person name="von Jan M."/>
            <person name="Lapidus A."/>
            <person name="Del Rio T.G."/>
            <person name="Copeland A."/>
            <person name="Tice H."/>
            <person name="Cheng J.F."/>
            <person name="Lucas S."/>
            <person name="Chen F."/>
            <person name="Nolan M."/>
            <person name="Goodwin L."/>
            <person name="Han C."/>
            <person name="Pitluck S."/>
            <person name="Liolios K."/>
            <person name="Ivanova N."/>
            <person name="Mavromatis K."/>
            <person name="Ovchinnikova G."/>
            <person name="Chertkov O."/>
            <person name="Pati A."/>
            <person name="Chen A."/>
            <person name="Palaniappan K."/>
            <person name="Land M."/>
            <person name="Hauser L."/>
            <person name="Chang Y.J."/>
            <person name="Jeffries C.D."/>
            <person name="Saunders E."/>
            <person name="Brettin T."/>
            <person name="Detter J.C."/>
            <person name="Chain P."/>
            <person name="Eichinger K."/>
            <person name="Huber H."/>
            <person name="Spring S."/>
            <person name="Rohde M."/>
            <person name="Goker M."/>
            <person name="Wirth R."/>
            <person name="Woyke T."/>
            <person name="Bristow J."/>
            <person name="Eisen J.A."/>
            <person name="Markowitz V."/>
            <person name="Hugenholtz P."/>
            <person name="Kyrpides N.C."/>
            <person name="Klenk H.P."/>
        </authorList>
    </citation>
    <scope>NUCLEOTIDE SEQUENCE [LARGE SCALE GENOMIC DNA]</scope>
    <source>
        <strain evidence="2">DSM 5631 / JCM 9629 / NBRC 100127 / Av18</strain>
    </source>
</reference>
<protein>
    <recommendedName>
        <fullName evidence="3">Archaeal Type IV pilin N-terminal domain-containing protein</fullName>
    </recommendedName>
</protein>
<dbReference type="HOGENOM" id="CLU_1492927_0_0_2"/>
<evidence type="ECO:0008006" key="3">
    <source>
        <dbReference type="Google" id="ProtNLM"/>
    </source>
</evidence>
<evidence type="ECO:0000313" key="1">
    <source>
        <dbReference type="EMBL" id="ADB58089.1"/>
    </source>
</evidence>
<gene>
    <name evidence="1" type="ordered locus">Arcpr_1029</name>
</gene>
<evidence type="ECO:0000313" key="2">
    <source>
        <dbReference type="Proteomes" id="UP000001901"/>
    </source>
</evidence>
<accession>D2RD95</accession>
<dbReference type="STRING" id="572546.Arcpr_1029"/>
<dbReference type="AlphaFoldDB" id="D2RD95"/>
<keyword evidence="2" id="KW-1185">Reference proteome</keyword>